<accession>W0HY22</accession>
<keyword evidence="6" id="KW-1185">Reference proteome</keyword>
<sequence length="131" mass="14407">MFGNILRRITQTAVALLCLVGSVQALSGEISDKNISGGEQFTVTLQDTPGTGYKWMLRTLPAPVMLVSENYRQPASCGKKATGCPVERTFTFRGVQQGTGDIHFAYGRPWLNMTEKTVTVRVRVRSDAPVR</sequence>
<name>W0HY22_9GAMM</name>
<evidence type="ECO:0000256" key="1">
    <source>
        <dbReference type="ARBA" id="ARBA00022690"/>
    </source>
</evidence>
<dbReference type="RefSeq" id="WP_025423889.1">
    <property type="nucleotide sequence ID" value="NZ_CP006569.1"/>
</dbReference>
<organism evidence="5 6">
    <name type="scientific">Sodalis praecaptivus</name>
    <dbReference type="NCBI Taxonomy" id="1239307"/>
    <lineage>
        <taxon>Bacteria</taxon>
        <taxon>Pseudomonadati</taxon>
        <taxon>Pseudomonadota</taxon>
        <taxon>Gammaproteobacteria</taxon>
        <taxon>Enterobacterales</taxon>
        <taxon>Bruguierivoracaceae</taxon>
        <taxon>Sodalis</taxon>
    </lineage>
</organism>
<dbReference type="SUPFAM" id="SSF141066">
    <property type="entry name" value="ICP-like"/>
    <property type="match status" value="1"/>
</dbReference>
<proteinExistence type="predicted"/>
<evidence type="ECO:0000256" key="2">
    <source>
        <dbReference type="ARBA" id="ARBA00022704"/>
    </source>
</evidence>
<keyword evidence="3" id="KW-0732">Signal</keyword>
<feature type="signal peptide" evidence="3">
    <location>
        <begin position="1"/>
        <end position="27"/>
    </location>
</feature>
<gene>
    <name evidence="5" type="ORF">Sant_3787</name>
</gene>
<dbReference type="Proteomes" id="UP000019028">
    <property type="component" value="Chromosome"/>
</dbReference>
<evidence type="ECO:0000313" key="6">
    <source>
        <dbReference type="Proteomes" id="UP000019028"/>
    </source>
</evidence>
<keyword evidence="1" id="KW-0646">Protease inhibitor</keyword>
<dbReference type="OrthoDB" id="670336at2"/>
<dbReference type="InterPro" id="IPR036331">
    <property type="entry name" value="Chagasin-like_sf"/>
</dbReference>
<keyword evidence="2" id="KW-0789">Thiol protease inhibitor</keyword>
<protein>
    <recommendedName>
        <fullName evidence="4">Proteinase inhibitor I42 chagasin domain-containing protein</fullName>
    </recommendedName>
</protein>
<dbReference type="Pfam" id="PF09394">
    <property type="entry name" value="Inhibitor_I42"/>
    <property type="match status" value="1"/>
</dbReference>
<evidence type="ECO:0000256" key="3">
    <source>
        <dbReference type="SAM" id="SignalP"/>
    </source>
</evidence>
<evidence type="ECO:0000259" key="4">
    <source>
        <dbReference type="Pfam" id="PF09394"/>
    </source>
</evidence>
<evidence type="ECO:0000313" key="5">
    <source>
        <dbReference type="EMBL" id="AHF78766.1"/>
    </source>
</evidence>
<dbReference type="GO" id="GO:0004869">
    <property type="term" value="F:cysteine-type endopeptidase inhibitor activity"/>
    <property type="evidence" value="ECO:0007669"/>
    <property type="project" value="UniProtKB-KW"/>
</dbReference>
<dbReference type="PANTHER" id="PTHR36530:SF1">
    <property type="entry name" value="AMOEBIASIN-1"/>
    <property type="match status" value="1"/>
</dbReference>
<feature type="chain" id="PRO_5004789904" description="Proteinase inhibitor I42 chagasin domain-containing protein" evidence="3">
    <location>
        <begin position="28"/>
        <end position="131"/>
    </location>
</feature>
<dbReference type="Gene3D" id="2.60.40.2020">
    <property type="match status" value="1"/>
</dbReference>
<dbReference type="InterPro" id="IPR018990">
    <property type="entry name" value="Prot_inh_I42_chagasin"/>
</dbReference>
<dbReference type="HOGENOM" id="CLU_102057_3_0_6"/>
<dbReference type="EMBL" id="CP006569">
    <property type="protein sequence ID" value="AHF78766.1"/>
    <property type="molecule type" value="Genomic_DNA"/>
</dbReference>
<dbReference type="AlphaFoldDB" id="W0HY22"/>
<dbReference type="InterPro" id="IPR052781">
    <property type="entry name" value="Cys_protease_inhibitor_I42"/>
</dbReference>
<dbReference type="PANTHER" id="PTHR36530">
    <property type="entry name" value="INHIBITOR OF CYSTEINE PEPTIDASE"/>
    <property type="match status" value="1"/>
</dbReference>
<reference evidence="5 6" key="1">
    <citation type="journal article" date="2014" name="Genome Biol. Evol.">
        <title>Genome degeneration and adaptation in a nascent stage of symbiosis.</title>
        <authorList>
            <person name="Oakeson K.F."/>
            <person name="Gil R."/>
            <person name="Clayton A.L."/>
            <person name="Dunn D.M."/>
            <person name="von Niederhausern A.C."/>
            <person name="Hamil C."/>
            <person name="Aoyagi A."/>
            <person name="Duval B."/>
            <person name="Baca A."/>
            <person name="Silva F.J."/>
            <person name="Vallier A."/>
            <person name="Jackson D.G."/>
            <person name="Latorre A."/>
            <person name="Weiss R.B."/>
            <person name="Heddi A."/>
            <person name="Moya A."/>
            <person name="Dale C."/>
        </authorList>
    </citation>
    <scope>NUCLEOTIDE SEQUENCE [LARGE SCALE GENOMIC DNA]</scope>
    <source>
        <strain evidence="5 6">HS1</strain>
    </source>
</reference>
<dbReference type="KEGG" id="sod:Sant_3787"/>
<feature type="domain" description="Proteinase inhibitor I42 chagasin" evidence="4">
    <location>
        <begin position="35"/>
        <end position="122"/>
    </location>
</feature>